<dbReference type="Gene3D" id="3.30.900.20">
    <property type="match status" value="1"/>
</dbReference>
<feature type="compositionally biased region" description="Polar residues" evidence="1">
    <location>
        <begin position="60"/>
        <end position="72"/>
    </location>
</feature>
<comment type="caution">
    <text evidence="2">The sequence shown here is derived from an EMBL/GenBank/DDBJ whole genome shotgun (WGS) entry which is preliminary data.</text>
</comment>
<dbReference type="AlphaFoldDB" id="A0A4Z2IAE3"/>
<dbReference type="Pfam" id="PF06581">
    <property type="entry name" value="p31comet"/>
    <property type="match status" value="1"/>
</dbReference>
<dbReference type="EMBL" id="SRLO01000115">
    <property type="protein sequence ID" value="TNN74362.1"/>
    <property type="molecule type" value="Genomic_DNA"/>
</dbReference>
<name>A0A4Z2IAE3_9TELE</name>
<evidence type="ECO:0000256" key="1">
    <source>
        <dbReference type="SAM" id="MobiDB-lite"/>
    </source>
</evidence>
<dbReference type="Proteomes" id="UP000314294">
    <property type="component" value="Unassembled WGS sequence"/>
</dbReference>
<feature type="region of interest" description="Disordered" evidence="1">
    <location>
        <begin position="1"/>
        <end position="37"/>
    </location>
</feature>
<feature type="region of interest" description="Disordered" evidence="1">
    <location>
        <begin position="59"/>
        <end position="85"/>
    </location>
</feature>
<accession>A0A4Z2IAE3</accession>
<proteinExistence type="predicted"/>
<dbReference type="PANTHER" id="PTHR15681">
    <property type="entry name" value="MAD2L1-BINDING PROTEIN"/>
    <property type="match status" value="1"/>
</dbReference>
<organism evidence="2 3">
    <name type="scientific">Liparis tanakae</name>
    <name type="common">Tanaka's snailfish</name>
    <dbReference type="NCBI Taxonomy" id="230148"/>
    <lineage>
        <taxon>Eukaryota</taxon>
        <taxon>Metazoa</taxon>
        <taxon>Chordata</taxon>
        <taxon>Craniata</taxon>
        <taxon>Vertebrata</taxon>
        <taxon>Euteleostomi</taxon>
        <taxon>Actinopterygii</taxon>
        <taxon>Neopterygii</taxon>
        <taxon>Teleostei</taxon>
        <taxon>Neoteleostei</taxon>
        <taxon>Acanthomorphata</taxon>
        <taxon>Eupercaria</taxon>
        <taxon>Perciformes</taxon>
        <taxon>Cottioidei</taxon>
        <taxon>Cottales</taxon>
        <taxon>Liparidae</taxon>
        <taxon>Liparis</taxon>
    </lineage>
</organism>
<evidence type="ECO:0000313" key="3">
    <source>
        <dbReference type="Proteomes" id="UP000314294"/>
    </source>
</evidence>
<gene>
    <name evidence="2" type="primary">MAD2L1BP</name>
    <name evidence="2" type="ORF">EYF80_015445</name>
</gene>
<feature type="region of interest" description="Disordered" evidence="1">
    <location>
        <begin position="118"/>
        <end position="154"/>
    </location>
</feature>
<dbReference type="PANTHER" id="PTHR15681:SF1">
    <property type="entry name" value="MAD2L1-BINDING PROTEIN"/>
    <property type="match status" value="1"/>
</dbReference>
<protein>
    <submittedName>
        <fullName evidence="2">MAD2L1-binding protein</fullName>
    </submittedName>
</protein>
<dbReference type="GO" id="GO:0005634">
    <property type="term" value="C:nucleus"/>
    <property type="evidence" value="ECO:0007669"/>
    <property type="project" value="InterPro"/>
</dbReference>
<evidence type="ECO:0000313" key="2">
    <source>
        <dbReference type="EMBL" id="TNN74362.1"/>
    </source>
</evidence>
<dbReference type="OrthoDB" id="6334764at2759"/>
<reference evidence="2 3" key="1">
    <citation type="submission" date="2019-03" db="EMBL/GenBank/DDBJ databases">
        <title>First draft genome of Liparis tanakae, snailfish: a comprehensive survey of snailfish specific genes.</title>
        <authorList>
            <person name="Kim W."/>
            <person name="Song I."/>
            <person name="Jeong J.-H."/>
            <person name="Kim D."/>
            <person name="Kim S."/>
            <person name="Ryu S."/>
            <person name="Song J.Y."/>
            <person name="Lee S.K."/>
        </authorList>
    </citation>
    <scope>NUCLEOTIDE SEQUENCE [LARGE SCALE GENOMIC DNA]</scope>
    <source>
        <tissue evidence="2">Muscle</tissue>
    </source>
</reference>
<dbReference type="InterPro" id="IPR053729">
    <property type="entry name" value="MAD2L1BP_domain_sf"/>
</dbReference>
<dbReference type="GO" id="GO:0007096">
    <property type="term" value="P:regulation of exit from mitosis"/>
    <property type="evidence" value="ECO:0007669"/>
    <property type="project" value="InterPro"/>
</dbReference>
<dbReference type="InterPro" id="IPR009511">
    <property type="entry name" value="MAD1/Cdc20-bound-Mad2-bd"/>
</dbReference>
<keyword evidence="3" id="KW-1185">Reference proteome</keyword>
<sequence>MMQFGKDPAGTFKTMAGDSNKLKSTSDSENTSFIHNGDNEITRRLTFPSEDGVIPLEEPNMTSKQLTLQSVPDDSDSCRLSPEVAEQLSPHFVNTRLKTGNATELKDVSLEHRQNTKQHNGYDAEDQENTALPSTTGPADDSQEDDTCQNSLQDSNVTASKQLCNTEDIDSEAKRKALDEGLVNVVFPGTVTQEGCCRFVSEILKCILYQRQQLPMTYDQLVYSQKKQQASMQDKDIVSRRPVQAADMEWRKCQQTLQELEEVLQQLEVLFSLSRVPRVLLLMGGSLILPKELYEINMEALILAGDQCLRVSSCLRQLFRNLFVADLLSDSRPVCLMPTTVLALAHRDCGVGWFRPKLQFKIPTRVKHQIIALSTDPSINKKKQAQGSDWLDYVWFQAPMTIKGFGK</sequence>